<proteinExistence type="inferred from homology"/>
<dbReference type="EMBL" id="JALPRK010000017">
    <property type="protein sequence ID" value="MCK8488884.1"/>
    <property type="molecule type" value="Genomic_DNA"/>
</dbReference>
<comment type="caution">
    <text evidence="6">Lacks conserved residue(s) required for the propagation of feature annotation.</text>
</comment>
<keyword evidence="3 6" id="KW-0963">Cytoplasm</keyword>
<dbReference type="EC" id="3.6.1.9" evidence="6"/>
<comment type="catalytic activity">
    <reaction evidence="6">
        <text>dTTP + H2O = dTMP + diphosphate + H(+)</text>
        <dbReference type="Rhea" id="RHEA:28534"/>
        <dbReference type="ChEBI" id="CHEBI:15377"/>
        <dbReference type="ChEBI" id="CHEBI:15378"/>
        <dbReference type="ChEBI" id="CHEBI:33019"/>
        <dbReference type="ChEBI" id="CHEBI:37568"/>
        <dbReference type="ChEBI" id="CHEBI:63528"/>
        <dbReference type="EC" id="3.6.1.9"/>
    </reaction>
</comment>
<dbReference type="Gene3D" id="3.90.950.10">
    <property type="match status" value="1"/>
</dbReference>
<evidence type="ECO:0000313" key="7">
    <source>
        <dbReference type="EMBL" id="MCK8488884.1"/>
    </source>
</evidence>
<evidence type="ECO:0000256" key="4">
    <source>
        <dbReference type="ARBA" id="ARBA00022801"/>
    </source>
</evidence>
<dbReference type="Proteomes" id="UP001139534">
    <property type="component" value="Unassembled WGS sequence"/>
</dbReference>
<evidence type="ECO:0000256" key="5">
    <source>
        <dbReference type="ARBA" id="ARBA00023080"/>
    </source>
</evidence>
<dbReference type="InterPro" id="IPR003697">
    <property type="entry name" value="Maf-like"/>
</dbReference>
<dbReference type="AlphaFoldDB" id="A0A9X2BQ96"/>
<evidence type="ECO:0000256" key="2">
    <source>
        <dbReference type="ARBA" id="ARBA00004496"/>
    </source>
</evidence>
<comment type="similarity">
    <text evidence="6">Belongs to the Maf family. YhdE subfamily.</text>
</comment>
<comment type="catalytic activity">
    <reaction evidence="6">
        <text>UTP + H2O = UMP + diphosphate + H(+)</text>
        <dbReference type="Rhea" id="RHEA:29395"/>
        <dbReference type="ChEBI" id="CHEBI:15377"/>
        <dbReference type="ChEBI" id="CHEBI:15378"/>
        <dbReference type="ChEBI" id="CHEBI:33019"/>
        <dbReference type="ChEBI" id="CHEBI:46398"/>
        <dbReference type="ChEBI" id="CHEBI:57865"/>
        <dbReference type="EC" id="3.6.1.9"/>
    </reaction>
</comment>
<evidence type="ECO:0000256" key="6">
    <source>
        <dbReference type="HAMAP-Rule" id="MF_00528"/>
    </source>
</evidence>
<comment type="cofactor">
    <cofactor evidence="1 6">
        <name>a divalent metal cation</name>
        <dbReference type="ChEBI" id="CHEBI:60240"/>
    </cofactor>
</comment>
<comment type="subcellular location">
    <subcellularLocation>
        <location evidence="2 6">Cytoplasm</location>
    </subcellularLocation>
</comment>
<dbReference type="GO" id="GO:0047429">
    <property type="term" value="F:nucleoside triphosphate diphosphatase activity"/>
    <property type="evidence" value="ECO:0007669"/>
    <property type="project" value="UniProtKB-EC"/>
</dbReference>
<feature type="active site" description="Proton acceptor" evidence="6">
    <location>
        <position position="79"/>
    </location>
</feature>
<dbReference type="FunFam" id="3.90.950.10:FF:000005">
    <property type="entry name" value="7-methyl-GTP pyrophosphatase"/>
    <property type="match status" value="1"/>
</dbReference>
<gene>
    <name evidence="7" type="ORF">M0651_17070</name>
</gene>
<keyword evidence="4 6" id="KW-0378">Hydrolase</keyword>
<dbReference type="InterPro" id="IPR029001">
    <property type="entry name" value="ITPase-like_fam"/>
</dbReference>
<dbReference type="HAMAP" id="MF_00528">
    <property type="entry name" value="Maf"/>
    <property type="match status" value="1"/>
</dbReference>
<dbReference type="PANTHER" id="PTHR43213:SF5">
    <property type="entry name" value="BIFUNCTIONAL DTTP_UTP PYROPHOSPHATASE_METHYLTRANSFERASE PROTEIN-RELATED"/>
    <property type="match status" value="1"/>
</dbReference>
<keyword evidence="5 6" id="KW-0546">Nucleotide metabolism</keyword>
<sequence length="201" mass="21685">MDTAYLRRIILASTSPRRRELIASLAIPFEVVPSHTDESYEETLSPEQIVKELAGRKADAVYRGLDPAGDRNAVIVGSDTIVVRDGDVLGKPRDVQEAADMLRSLQGRDHVVYTGVACVDALTGTRLVDYRATTVTMKALSEAQIQAYARSGEGLDKAGAYAIQGLGATIVTGIKGCYFNVVGLPLSLLVDMLEDFNIQVL</sequence>
<organism evidence="7 8">
    <name type="scientific">Paenibacillus mellifer</name>
    <dbReference type="NCBI Taxonomy" id="2937794"/>
    <lineage>
        <taxon>Bacteria</taxon>
        <taxon>Bacillati</taxon>
        <taxon>Bacillota</taxon>
        <taxon>Bacilli</taxon>
        <taxon>Bacillales</taxon>
        <taxon>Paenibacillaceae</taxon>
        <taxon>Paenibacillus</taxon>
    </lineage>
</organism>
<dbReference type="GO" id="GO:0005737">
    <property type="term" value="C:cytoplasm"/>
    <property type="evidence" value="ECO:0007669"/>
    <property type="project" value="UniProtKB-SubCell"/>
</dbReference>
<evidence type="ECO:0000256" key="1">
    <source>
        <dbReference type="ARBA" id="ARBA00001968"/>
    </source>
</evidence>
<accession>A0A9X2BQ96</accession>
<dbReference type="RefSeq" id="WP_248552931.1">
    <property type="nucleotide sequence ID" value="NZ_JALPRK010000017.1"/>
</dbReference>
<dbReference type="PANTHER" id="PTHR43213">
    <property type="entry name" value="BIFUNCTIONAL DTTP/UTP PYROPHOSPHATASE/METHYLTRANSFERASE PROTEIN-RELATED"/>
    <property type="match status" value="1"/>
</dbReference>
<reference evidence="7" key="1">
    <citation type="submission" date="2022-04" db="EMBL/GenBank/DDBJ databases">
        <authorList>
            <person name="Seo M.-J."/>
        </authorList>
    </citation>
    <scope>NUCLEOTIDE SEQUENCE</scope>
    <source>
        <strain evidence="7">MBLB2552</strain>
    </source>
</reference>
<dbReference type="SUPFAM" id="SSF52972">
    <property type="entry name" value="ITPase-like"/>
    <property type="match status" value="1"/>
</dbReference>
<dbReference type="PIRSF" id="PIRSF006305">
    <property type="entry name" value="Maf"/>
    <property type="match status" value="1"/>
</dbReference>
<evidence type="ECO:0000313" key="8">
    <source>
        <dbReference type="Proteomes" id="UP001139534"/>
    </source>
</evidence>
<dbReference type="CDD" id="cd00555">
    <property type="entry name" value="Maf"/>
    <property type="match status" value="1"/>
</dbReference>
<dbReference type="NCBIfam" id="TIGR00172">
    <property type="entry name" value="maf"/>
    <property type="match status" value="1"/>
</dbReference>
<keyword evidence="8" id="KW-1185">Reference proteome</keyword>
<name>A0A9X2BQ96_9BACL</name>
<comment type="function">
    <text evidence="6">Nucleoside triphosphate pyrophosphatase that hydrolyzes dTTP and UTP. May have a dual role in cell division arrest and in preventing the incorporation of modified nucleotides into cellular nucleic acids.</text>
</comment>
<dbReference type="GO" id="GO:0009117">
    <property type="term" value="P:nucleotide metabolic process"/>
    <property type="evidence" value="ECO:0007669"/>
    <property type="project" value="UniProtKB-KW"/>
</dbReference>
<feature type="site" description="Important for substrate specificity" evidence="6">
    <location>
        <position position="17"/>
    </location>
</feature>
<evidence type="ECO:0000256" key="3">
    <source>
        <dbReference type="ARBA" id="ARBA00022490"/>
    </source>
</evidence>
<dbReference type="Pfam" id="PF02545">
    <property type="entry name" value="Maf"/>
    <property type="match status" value="1"/>
</dbReference>
<feature type="site" description="Important for substrate specificity" evidence="6">
    <location>
        <position position="80"/>
    </location>
</feature>
<protein>
    <recommendedName>
        <fullName evidence="6">dTTP/UTP pyrophosphatase</fullName>
        <shortName evidence="6">dTTPase/UTPase</shortName>
        <ecNumber evidence="6">3.6.1.9</ecNumber>
    </recommendedName>
    <alternativeName>
        <fullName evidence="6">Nucleoside triphosphate pyrophosphatase</fullName>
    </alternativeName>
    <alternativeName>
        <fullName evidence="6">Nucleotide pyrophosphatase</fullName>
        <shortName evidence="6">Nucleotide PPase</shortName>
    </alternativeName>
</protein>
<comment type="caution">
    <text evidence="7">The sequence shown here is derived from an EMBL/GenBank/DDBJ whole genome shotgun (WGS) entry which is preliminary data.</text>
</comment>
<feature type="site" description="Important for substrate specificity" evidence="6">
    <location>
        <position position="164"/>
    </location>
</feature>